<dbReference type="STRING" id="529505.SAMN05421761_11093"/>
<proteinExistence type="predicted"/>
<dbReference type="PANTHER" id="PTHR33408">
    <property type="entry name" value="TRANSPOSASE"/>
    <property type="match status" value="1"/>
</dbReference>
<dbReference type="EMBL" id="FTOP01000010">
    <property type="protein sequence ID" value="SIS98627.1"/>
    <property type="molecule type" value="Genomic_DNA"/>
</dbReference>
<dbReference type="NCBIfam" id="NF033551">
    <property type="entry name" value="transpos_IS1182"/>
    <property type="match status" value="1"/>
</dbReference>
<dbReference type="InterPro" id="IPR047629">
    <property type="entry name" value="IS1182_transpos"/>
</dbReference>
<accession>A0A1N7NK14</accession>
<dbReference type="AlphaFoldDB" id="A0A1N7NK14"/>
<evidence type="ECO:0000313" key="4">
    <source>
        <dbReference type="Proteomes" id="UP000186026"/>
    </source>
</evidence>
<dbReference type="Proteomes" id="UP000186026">
    <property type="component" value="Unassembled WGS sequence"/>
</dbReference>
<sequence length="495" mass="57153">MLLPQSLEELLPLSHPARTVNSIIDRINMGSILDHYSTLGASSYHPKMLMKVLIYGYLDNCFSSRKIEKSIKESVPFMWLAGMQRPDHNTINRFRSAKLNGVIREVFSQVVLLLHDEGLLDIKDIYTDGTKIEANANRYTFVWGNTIKTNKEKISSQLQQLWDYAKKIATEELEDQSEDFKNPSPEKVIQTVDKINKALEGKKADKKVRQKLNYAKRNWPEKLQEYAKKEEILQGRNSFSKTDEGSTFMRMKEDHMKNGQLKPGYNLQLSTSKQFVVNYSVHQNPGDTITLKPHLEAYKSMFRHHPDTVTADAGYGSEENYDYLEKNGVDAYVKFNTFHKELRDKKKRKKTFTLLENLHYNQEDDTYTCPIGQKMTQINQVHRKTSTGYVQQYTYYMARNCQGCPLAGSCKKGAGNKILKINRKLEEYRNKARAKLTSETGIQKRKQRATDVEPVFGHFKQNKGLKRYALRGLEKVEIETGLAVIAHNLEKASRK</sequence>
<dbReference type="Pfam" id="PF13751">
    <property type="entry name" value="DDE_Tnp_1_6"/>
    <property type="match status" value="1"/>
</dbReference>
<evidence type="ECO:0000313" key="3">
    <source>
        <dbReference type="EMBL" id="SIS98627.1"/>
    </source>
</evidence>
<dbReference type="InterPro" id="IPR025668">
    <property type="entry name" value="Tnp_DDE_dom"/>
</dbReference>
<feature type="domain" description="Transposase DDE" evidence="2">
    <location>
        <begin position="368"/>
        <end position="491"/>
    </location>
</feature>
<feature type="domain" description="Transposase InsH N-terminal" evidence="1">
    <location>
        <begin position="6"/>
        <end position="96"/>
    </location>
</feature>
<keyword evidence="4" id="KW-1185">Reference proteome</keyword>
<dbReference type="Pfam" id="PF05598">
    <property type="entry name" value="DUF772"/>
    <property type="match status" value="1"/>
</dbReference>
<reference evidence="4" key="1">
    <citation type="submission" date="2017-01" db="EMBL/GenBank/DDBJ databases">
        <authorList>
            <person name="Varghese N."/>
            <person name="Submissions S."/>
        </authorList>
    </citation>
    <scope>NUCLEOTIDE SEQUENCE [LARGE SCALE GENOMIC DNA]</scope>
    <source>
        <strain evidence="4">DSM 46698</strain>
    </source>
</reference>
<name>A0A1N7NK14_9BACT</name>
<organism evidence="3 4">
    <name type="scientific">Belliella pelovolcani</name>
    <dbReference type="NCBI Taxonomy" id="529505"/>
    <lineage>
        <taxon>Bacteria</taxon>
        <taxon>Pseudomonadati</taxon>
        <taxon>Bacteroidota</taxon>
        <taxon>Cytophagia</taxon>
        <taxon>Cytophagales</taxon>
        <taxon>Cyclobacteriaceae</taxon>
        <taxon>Belliella</taxon>
    </lineage>
</organism>
<protein>
    <submittedName>
        <fullName evidence="3">Transposase, IS4 family</fullName>
    </submittedName>
</protein>
<evidence type="ECO:0000259" key="2">
    <source>
        <dbReference type="Pfam" id="PF13751"/>
    </source>
</evidence>
<dbReference type="PANTHER" id="PTHR33408:SF2">
    <property type="entry name" value="TRANSPOSASE DDE DOMAIN-CONTAINING PROTEIN"/>
    <property type="match status" value="1"/>
</dbReference>
<evidence type="ECO:0000259" key="1">
    <source>
        <dbReference type="Pfam" id="PF05598"/>
    </source>
</evidence>
<dbReference type="InterPro" id="IPR008490">
    <property type="entry name" value="Transposase_InsH_N"/>
</dbReference>
<gene>
    <name evidence="3" type="ORF">SAMN05421761_11093</name>
</gene>